<dbReference type="InParanoid" id="A0A3N4KNP6"/>
<protein>
    <submittedName>
        <fullName evidence="1">Uncharacterized protein</fullName>
    </submittedName>
</protein>
<name>A0A3N4KNP6_9PEZI</name>
<proteinExistence type="predicted"/>
<keyword evidence="2" id="KW-1185">Reference proteome</keyword>
<evidence type="ECO:0000313" key="1">
    <source>
        <dbReference type="EMBL" id="RPB11019.1"/>
    </source>
</evidence>
<sequence length="66" mass="7382">MPSQHEGDRRAPIRLLSCPQVLGAGKKYRTMQVLSLGFFCSSSRLARAPIGEPKTYIVRYFLPTPS</sequence>
<evidence type="ECO:0000313" key="2">
    <source>
        <dbReference type="Proteomes" id="UP000277580"/>
    </source>
</evidence>
<gene>
    <name evidence="1" type="ORF">P167DRAFT_537045</name>
</gene>
<organism evidence="1 2">
    <name type="scientific">Morchella conica CCBAS932</name>
    <dbReference type="NCBI Taxonomy" id="1392247"/>
    <lineage>
        <taxon>Eukaryota</taxon>
        <taxon>Fungi</taxon>
        <taxon>Dikarya</taxon>
        <taxon>Ascomycota</taxon>
        <taxon>Pezizomycotina</taxon>
        <taxon>Pezizomycetes</taxon>
        <taxon>Pezizales</taxon>
        <taxon>Morchellaceae</taxon>
        <taxon>Morchella</taxon>
    </lineage>
</organism>
<dbReference type="Proteomes" id="UP000277580">
    <property type="component" value="Unassembled WGS sequence"/>
</dbReference>
<dbReference type="EMBL" id="ML119138">
    <property type="protein sequence ID" value="RPB11019.1"/>
    <property type="molecule type" value="Genomic_DNA"/>
</dbReference>
<accession>A0A3N4KNP6</accession>
<feature type="non-terminal residue" evidence="1">
    <location>
        <position position="66"/>
    </location>
</feature>
<dbReference type="AlphaFoldDB" id="A0A3N4KNP6"/>
<reference evidence="1 2" key="1">
    <citation type="journal article" date="2018" name="Nat. Ecol. Evol.">
        <title>Pezizomycetes genomes reveal the molecular basis of ectomycorrhizal truffle lifestyle.</title>
        <authorList>
            <person name="Murat C."/>
            <person name="Payen T."/>
            <person name="Noel B."/>
            <person name="Kuo A."/>
            <person name="Morin E."/>
            <person name="Chen J."/>
            <person name="Kohler A."/>
            <person name="Krizsan K."/>
            <person name="Balestrini R."/>
            <person name="Da Silva C."/>
            <person name="Montanini B."/>
            <person name="Hainaut M."/>
            <person name="Levati E."/>
            <person name="Barry K.W."/>
            <person name="Belfiori B."/>
            <person name="Cichocki N."/>
            <person name="Clum A."/>
            <person name="Dockter R.B."/>
            <person name="Fauchery L."/>
            <person name="Guy J."/>
            <person name="Iotti M."/>
            <person name="Le Tacon F."/>
            <person name="Lindquist E.A."/>
            <person name="Lipzen A."/>
            <person name="Malagnac F."/>
            <person name="Mello A."/>
            <person name="Molinier V."/>
            <person name="Miyauchi S."/>
            <person name="Poulain J."/>
            <person name="Riccioni C."/>
            <person name="Rubini A."/>
            <person name="Sitrit Y."/>
            <person name="Splivallo R."/>
            <person name="Traeger S."/>
            <person name="Wang M."/>
            <person name="Zifcakova L."/>
            <person name="Wipf D."/>
            <person name="Zambonelli A."/>
            <person name="Paolocci F."/>
            <person name="Nowrousian M."/>
            <person name="Ottonello S."/>
            <person name="Baldrian P."/>
            <person name="Spatafora J.W."/>
            <person name="Henrissat B."/>
            <person name="Nagy L.G."/>
            <person name="Aury J.M."/>
            <person name="Wincker P."/>
            <person name="Grigoriev I.V."/>
            <person name="Bonfante P."/>
            <person name="Martin F.M."/>
        </authorList>
    </citation>
    <scope>NUCLEOTIDE SEQUENCE [LARGE SCALE GENOMIC DNA]</scope>
    <source>
        <strain evidence="1 2">CCBAS932</strain>
    </source>
</reference>